<dbReference type="Pfam" id="PF21534">
    <property type="entry name" value="Rost"/>
    <property type="match status" value="1"/>
</dbReference>
<dbReference type="InterPro" id="IPR049352">
    <property type="entry name" value="Rost"/>
</dbReference>
<keyword evidence="3" id="KW-1185">Reference proteome</keyword>
<gene>
    <name evidence="2" type="ORF">MNOR_LOCUS2052</name>
</gene>
<feature type="transmembrane region" description="Helical" evidence="1">
    <location>
        <begin position="223"/>
        <end position="244"/>
    </location>
</feature>
<dbReference type="GO" id="GO:0016020">
    <property type="term" value="C:membrane"/>
    <property type="evidence" value="ECO:0007669"/>
    <property type="project" value="TreeGrafter"/>
</dbReference>
<name>A0AAV2PLU1_MEGNR</name>
<keyword evidence="1" id="KW-1133">Transmembrane helix</keyword>
<protein>
    <recommendedName>
        <fullName evidence="4">Protein rolling stone-like</fullName>
    </recommendedName>
</protein>
<accession>A0AAV2PLU1</accession>
<feature type="transmembrane region" description="Helical" evidence="1">
    <location>
        <begin position="45"/>
        <end position="68"/>
    </location>
</feature>
<evidence type="ECO:0000313" key="3">
    <source>
        <dbReference type="Proteomes" id="UP001497623"/>
    </source>
</evidence>
<feature type="transmembrane region" description="Helical" evidence="1">
    <location>
        <begin position="80"/>
        <end position="99"/>
    </location>
</feature>
<dbReference type="EMBL" id="CAXKWB010000591">
    <property type="protein sequence ID" value="CAL4061302.1"/>
    <property type="molecule type" value="Genomic_DNA"/>
</dbReference>
<feature type="transmembrane region" description="Helical" evidence="1">
    <location>
        <begin position="149"/>
        <end position="172"/>
    </location>
</feature>
<dbReference type="PANTHER" id="PTHR12242">
    <property type="entry name" value="OS02G0130600 PROTEIN-RELATED"/>
    <property type="match status" value="1"/>
</dbReference>
<evidence type="ECO:0008006" key="4">
    <source>
        <dbReference type="Google" id="ProtNLM"/>
    </source>
</evidence>
<dbReference type="AlphaFoldDB" id="A0AAV2PLU1"/>
<evidence type="ECO:0000313" key="2">
    <source>
        <dbReference type="EMBL" id="CAL4061302.1"/>
    </source>
</evidence>
<feature type="non-terminal residue" evidence="2">
    <location>
        <position position="266"/>
    </location>
</feature>
<keyword evidence="1" id="KW-0472">Membrane</keyword>
<dbReference type="Proteomes" id="UP001497623">
    <property type="component" value="Unassembled WGS sequence"/>
</dbReference>
<feature type="transmembrane region" description="Helical" evidence="1">
    <location>
        <begin position="119"/>
        <end position="143"/>
    </location>
</feature>
<comment type="caution">
    <text evidence="2">The sequence shown here is derived from an EMBL/GenBank/DDBJ whole genome shotgun (WGS) entry which is preliminary data.</text>
</comment>
<evidence type="ECO:0000256" key="1">
    <source>
        <dbReference type="SAM" id="Phobius"/>
    </source>
</evidence>
<feature type="transmembrane region" description="Helical" evidence="1">
    <location>
        <begin position="184"/>
        <end position="203"/>
    </location>
</feature>
<reference evidence="2 3" key="1">
    <citation type="submission" date="2024-05" db="EMBL/GenBank/DDBJ databases">
        <authorList>
            <person name="Wallberg A."/>
        </authorList>
    </citation>
    <scope>NUCLEOTIDE SEQUENCE [LARGE SCALE GENOMIC DNA]</scope>
</reference>
<sequence>MPMAATTQVQDLKQDHWLQDQVLPQPDCDFYILVTWQHARHEISLWYVLYQWLWAIWHIFWCVASILHQGSYYGIYLTNWTYTMIAIRTLYTAVLMAYAHRNYVSTGCLPGRMGWSMKVLWILQSITNYPSLLVTATFWAALWSPGMPIGVWNIILHVCNSVYVWVDMLVSAAPVRILHFTWPLMYLLAYLIFAVVYFCTGGTNPWGGHAIYPILDFNHLSFTVPLVICLGVAAPLMQMVVWILHRRRVCLRRKVLGRRESLVPWI</sequence>
<organism evidence="2 3">
    <name type="scientific">Meganyctiphanes norvegica</name>
    <name type="common">Northern krill</name>
    <name type="synonym">Thysanopoda norvegica</name>
    <dbReference type="NCBI Taxonomy" id="48144"/>
    <lineage>
        <taxon>Eukaryota</taxon>
        <taxon>Metazoa</taxon>
        <taxon>Ecdysozoa</taxon>
        <taxon>Arthropoda</taxon>
        <taxon>Crustacea</taxon>
        <taxon>Multicrustacea</taxon>
        <taxon>Malacostraca</taxon>
        <taxon>Eumalacostraca</taxon>
        <taxon>Eucarida</taxon>
        <taxon>Euphausiacea</taxon>
        <taxon>Euphausiidae</taxon>
        <taxon>Meganyctiphanes</taxon>
    </lineage>
</organism>
<dbReference type="PANTHER" id="PTHR12242:SF49">
    <property type="entry name" value="HEADBUTT, ISOFORM E"/>
    <property type="match status" value="1"/>
</dbReference>
<proteinExistence type="predicted"/>
<keyword evidence="1" id="KW-0812">Transmembrane</keyword>